<dbReference type="GO" id="GO:0015074">
    <property type="term" value="P:DNA integration"/>
    <property type="evidence" value="ECO:0007669"/>
    <property type="project" value="UniProtKB-KW"/>
</dbReference>
<dbReference type="EMBL" id="JRPC02000053">
    <property type="protein sequence ID" value="TLE13116.1"/>
    <property type="molecule type" value="Genomic_DNA"/>
</dbReference>
<keyword evidence="3 5" id="KW-0238">DNA-binding</keyword>
<name>A0A4U8UD32_9HELI</name>
<dbReference type="RefSeq" id="WP_084590223.1">
    <property type="nucleotide sequence ID" value="NZ_JRPC02000053.1"/>
</dbReference>
<evidence type="ECO:0000313" key="9">
    <source>
        <dbReference type="Proteomes" id="UP000029920"/>
    </source>
</evidence>
<proteinExistence type="inferred from homology"/>
<dbReference type="PANTHER" id="PTHR30349">
    <property type="entry name" value="PHAGE INTEGRASE-RELATED"/>
    <property type="match status" value="1"/>
</dbReference>
<evidence type="ECO:0000256" key="1">
    <source>
        <dbReference type="ARBA" id="ARBA00008857"/>
    </source>
</evidence>
<protein>
    <submittedName>
        <fullName evidence="8">Recombinase XerC</fullName>
    </submittedName>
</protein>
<keyword evidence="9" id="KW-1185">Reference proteome</keyword>
<dbReference type="InterPro" id="IPR010998">
    <property type="entry name" value="Integrase_recombinase_N"/>
</dbReference>
<gene>
    <name evidence="8" type="ORF">LS72_010225</name>
</gene>
<comment type="similarity">
    <text evidence="1">Belongs to the 'phage' integrase family.</text>
</comment>
<evidence type="ECO:0000256" key="4">
    <source>
        <dbReference type="ARBA" id="ARBA00023172"/>
    </source>
</evidence>
<comment type="caution">
    <text evidence="8">The sequence shown here is derived from an EMBL/GenBank/DDBJ whole genome shotgun (WGS) entry which is preliminary data.</text>
</comment>
<evidence type="ECO:0000256" key="2">
    <source>
        <dbReference type="ARBA" id="ARBA00022908"/>
    </source>
</evidence>
<evidence type="ECO:0000256" key="5">
    <source>
        <dbReference type="PROSITE-ProRule" id="PRU01248"/>
    </source>
</evidence>
<dbReference type="Gene3D" id="1.10.150.130">
    <property type="match status" value="1"/>
</dbReference>
<dbReference type="AlphaFoldDB" id="A0A4U8UD32"/>
<evidence type="ECO:0000259" key="6">
    <source>
        <dbReference type="PROSITE" id="PS51898"/>
    </source>
</evidence>
<dbReference type="GO" id="GO:0003677">
    <property type="term" value="F:DNA binding"/>
    <property type="evidence" value="ECO:0007669"/>
    <property type="project" value="UniProtKB-UniRule"/>
</dbReference>
<reference evidence="8 9" key="1">
    <citation type="journal article" date="2014" name="Genome Announc.">
        <title>Draft genome sequences of eight enterohepatic helicobacter species isolated from both laboratory and wild rodents.</title>
        <authorList>
            <person name="Sheh A."/>
            <person name="Shen Z."/>
            <person name="Fox J.G."/>
        </authorList>
    </citation>
    <scope>NUCLEOTIDE SEQUENCE [LARGE SCALE GENOMIC DNA]</scope>
    <source>
        <strain evidence="8 9">MIT-03-7007</strain>
    </source>
</reference>
<dbReference type="InterPro" id="IPR050090">
    <property type="entry name" value="Tyrosine_recombinase_XerCD"/>
</dbReference>
<dbReference type="InterPro" id="IPR013762">
    <property type="entry name" value="Integrase-like_cat_sf"/>
</dbReference>
<evidence type="ECO:0000256" key="3">
    <source>
        <dbReference type="ARBA" id="ARBA00023125"/>
    </source>
</evidence>
<feature type="domain" description="Core-binding (CB)" evidence="7">
    <location>
        <begin position="13"/>
        <end position="97"/>
    </location>
</feature>
<dbReference type="PROSITE" id="PS51900">
    <property type="entry name" value="CB"/>
    <property type="match status" value="1"/>
</dbReference>
<dbReference type="InterPro" id="IPR002104">
    <property type="entry name" value="Integrase_catalytic"/>
</dbReference>
<dbReference type="PANTHER" id="PTHR30349:SF64">
    <property type="entry name" value="PROPHAGE INTEGRASE INTD-RELATED"/>
    <property type="match status" value="1"/>
</dbReference>
<keyword evidence="4" id="KW-0233">DNA recombination</keyword>
<dbReference type="GO" id="GO:0006310">
    <property type="term" value="P:DNA recombination"/>
    <property type="evidence" value="ECO:0007669"/>
    <property type="project" value="UniProtKB-KW"/>
</dbReference>
<evidence type="ECO:0000313" key="8">
    <source>
        <dbReference type="EMBL" id="TLE13116.1"/>
    </source>
</evidence>
<accession>A0A4U8UD32</accession>
<dbReference type="PROSITE" id="PS51898">
    <property type="entry name" value="TYR_RECOMBINASE"/>
    <property type="match status" value="1"/>
</dbReference>
<keyword evidence="2" id="KW-0229">DNA integration</keyword>
<sequence length="311" mass="36524">MLQNENIFNALIYLKNDFIAHFNYKDYSKHTIESYSRILETFCEYSSIFKDEMSLIEINSIFLINFLNYIDKDTKKLSKSTKKHYLTIIKIFFKYINENHKNLINFEKIFKNVKINGYLSGREEKIVSLNNQEIILLENELERGKFKECYNVFRNALLVKLMLFGGLRISEALNVKLCDFTENTQENLYYLNIPHAKGDKAQIAYIPFNKIEDEILFFRNRISNDDYIMKTNNGKLLNRSNAFLIVNRIYKKAKINKQGLHILRHSLAVKLTEADVNLAIIKKILRHSNITTTTIYAKATTKGISEALNRE</sequence>
<dbReference type="InterPro" id="IPR011010">
    <property type="entry name" value="DNA_brk_join_enz"/>
</dbReference>
<dbReference type="InterPro" id="IPR044068">
    <property type="entry name" value="CB"/>
</dbReference>
<organism evidence="8 9">
    <name type="scientific">Helicobacter apodemus</name>
    <dbReference type="NCBI Taxonomy" id="135569"/>
    <lineage>
        <taxon>Bacteria</taxon>
        <taxon>Pseudomonadati</taxon>
        <taxon>Campylobacterota</taxon>
        <taxon>Epsilonproteobacteria</taxon>
        <taxon>Campylobacterales</taxon>
        <taxon>Helicobacteraceae</taxon>
        <taxon>Helicobacter</taxon>
    </lineage>
</organism>
<feature type="domain" description="Tyr recombinase" evidence="6">
    <location>
        <begin position="124"/>
        <end position="309"/>
    </location>
</feature>
<dbReference type="Gene3D" id="1.10.443.10">
    <property type="entry name" value="Intergrase catalytic core"/>
    <property type="match status" value="1"/>
</dbReference>
<dbReference type="Pfam" id="PF00589">
    <property type="entry name" value="Phage_integrase"/>
    <property type="match status" value="1"/>
</dbReference>
<dbReference type="SUPFAM" id="SSF56349">
    <property type="entry name" value="DNA breaking-rejoining enzymes"/>
    <property type="match status" value="1"/>
</dbReference>
<dbReference type="Proteomes" id="UP000029920">
    <property type="component" value="Unassembled WGS sequence"/>
</dbReference>
<evidence type="ECO:0000259" key="7">
    <source>
        <dbReference type="PROSITE" id="PS51900"/>
    </source>
</evidence>